<evidence type="ECO:0000313" key="7">
    <source>
        <dbReference type="Proteomes" id="UP001275049"/>
    </source>
</evidence>
<sequence length="306" mass="33204">MESHKADVSRYWSGRAHAYDEAQQKGERSQIEKELWKKAFSFLSHDDGTLVHRASNAKPALHTTDAKQAVGGNGTATGHNGDGTPAIRKNHGTTALHCTDATPDLRGSDDGKQALRVLDVGCGSGYLSRIVAGFGHNVVGLDSSPGMLREAESHHVRGLQTVLGDATCPPESLGKFDVIVSRYVMWTLEDPYSAVCAWKKMLDPQGSGIIAIADANWFPSGEGLEVDVDSEDGENAFIDTYGHGYAEQLPLATLDSPQPYLDIFQRAGLRAHLTWLPEIDELDLICGVSRGHMPRKRFLIRASVTA</sequence>
<dbReference type="Gene3D" id="3.40.50.150">
    <property type="entry name" value="Vaccinia Virus protein VP39"/>
    <property type="match status" value="1"/>
</dbReference>
<dbReference type="PANTHER" id="PTHR43464">
    <property type="entry name" value="METHYLTRANSFERASE"/>
    <property type="match status" value="1"/>
</dbReference>
<proteinExistence type="predicted"/>
<protein>
    <submittedName>
        <fullName evidence="6">Class I SAM-dependent methyltransferase</fullName>
        <ecNumber evidence="6">2.1.-.-</ecNumber>
    </submittedName>
</protein>
<dbReference type="GO" id="GO:0008757">
    <property type="term" value="F:S-adenosylmethionine-dependent methyltransferase activity"/>
    <property type="evidence" value="ECO:0007669"/>
    <property type="project" value="InterPro"/>
</dbReference>
<gene>
    <name evidence="6" type="ORF">R6G80_07365</name>
    <name evidence="5" type="ORF">R6G86_07260</name>
</gene>
<keyword evidence="7" id="KW-1185">Reference proteome</keyword>
<dbReference type="PANTHER" id="PTHR43464:SF19">
    <property type="entry name" value="UBIQUINONE BIOSYNTHESIS O-METHYLTRANSFERASE, MITOCHONDRIAL"/>
    <property type="match status" value="1"/>
</dbReference>
<dbReference type="Proteomes" id="UP001281731">
    <property type="component" value="Unassembled WGS sequence"/>
</dbReference>
<evidence type="ECO:0000256" key="3">
    <source>
        <dbReference type="ARBA" id="ARBA00022691"/>
    </source>
</evidence>
<evidence type="ECO:0000313" key="8">
    <source>
        <dbReference type="Proteomes" id="UP001281731"/>
    </source>
</evidence>
<evidence type="ECO:0000313" key="6">
    <source>
        <dbReference type="EMBL" id="MDY5155537.1"/>
    </source>
</evidence>
<evidence type="ECO:0000256" key="1">
    <source>
        <dbReference type="ARBA" id="ARBA00022603"/>
    </source>
</evidence>
<dbReference type="SUPFAM" id="SSF53335">
    <property type="entry name" value="S-adenosyl-L-methionine-dependent methyltransferases"/>
    <property type="match status" value="1"/>
</dbReference>
<dbReference type="RefSeq" id="WP_022867011.1">
    <property type="nucleotide sequence ID" value="NZ_CAMYCL010000014.1"/>
</dbReference>
<comment type="caution">
    <text evidence="6">The sequence shown here is derived from an EMBL/GenBank/DDBJ whole genome shotgun (WGS) entry which is preliminary data.</text>
</comment>
<dbReference type="GO" id="GO:0032259">
    <property type="term" value="P:methylation"/>
    <property type="evidence" value="ECO:0007669"/>
    <property type="project" value="UniProtKB-KW"/>
</dbReference>
<evidence type="ECO:0000259" key="4">
    <source>
        <dbReference type="Pfam" id="PF08241"/>
    </source>
</evidence>
<organism evidence="6 8">
    <name type="scientific">Actinotignum urinale</name>
    <dbReference type="NCBI Taxonomy" id="190146"/>
    <lineage>
        <taxon>Bacteria</taxon>
        <taxon>Bacillati</taxon>
        <taxon>Actinomycetota</taxon>
        <taxon>Actinomycetes</taxon>
        <taxon>Actinomycetales</taxon>
        <taxon>Actinomycetaceae</taxon>
        <taxon>Actinotignum</taxon>
    </lineage>
</organism>
<reference evidence="6 7" key="1">
    <citation type="submission" date="2023-10" db="EMBL/GenBank/DDBJ databases">
        <title>Whole Genome based description of the genera Actinobaculum and Actinotignum reveals a complex phylogenetic relationship within the species included in the genus Actinotignum.</title>
        <authorList>
            <person name="Jensen C.S."/>
            <person name="Dargis R."/>
            <person name="Kemp M."/>
            <person name="Christensen J.J."/>
        </authorList>
    </citation>
    <scope>NUCLEOTIDE SEQUENCE</scope>
    <source>
        <strain evidence="6">SLA_B511</strain>
        <strain evidence="5 7">SLA_B974</strain>
    </source>
</reference>
<dbReference type="EC" id="2.1.-.-" evidence="6"/>
<keyword evidence="2 6" id="KW-0808">Transferase</keyword>
<dbReference type="CDD" id="cd02440">
    <property type="entry name" value="AdoMet_MTases"/>
    <property type="match status" value="1"/>
</dbReference>
<accession>A0AAW9HSC4</accession>
<dbReference type="EMBL" id="JAWNGA010000013">
    <property type="protein sequence ID" value="MDY5133535.1"/>
    <property type="molecule type" value="Genomic_DNA"/>
</dbReference>
<feature type="domain" description="Methyltransferase type 11" evidence="4">
    <location>
        <begin position="118"/>
        <end position="209"/>
    </location>
</feature>
<dbReference type="AlphaFoldDB" id="A0AAW9HSC4"/>
<keyword evidence="3" id="KW-0949">S-adenosyl-L-methionine</keyword>
<dbReference type="EMBL" id="JAWNGC010000010">
    <property type="protein sequence ID" value="MDY5155537.1"/>
    <property type="molecule type" value="Genomic_DNA"/>
</dbReference>
<dbReference type="Proteomes" id="UP001275049">
    <property type="component" value="Unassembled WGS sequence"/>
</dbReference>
<keyword evidence="1 6" id="KW-0489">Methyltransferase</keyword>
<name>A0AAW9HSC4_9ACTO</name>
<evidence type="ECO:0000256" key="2">
    <source>
        <dbReference type="ARBA" id="ARBA00022679"/>
    </source>
</evidence>
<dbReference type="InterPro" id="IPR013216">
    <property type="entry name" value="Methyltransf_11"/>
</dbReference>
<dbReference type="Pfam" id="PF08241">
    <property type="entry name" value="Methyltransf_11"/>
    <property type="match status" value="1"/>
</dbReference>
<evidence type="ECO:0000313" key="5">
    <source>
        <dbReference type="EMBL" id="MDY5133535.1"/>
    </source>
</evidence>
<dbReference type="InterPro" id="IPR029063">
    <property type="entry name" value="SAM-dependent_MTases_sf"/>
</dbReference>